<organism evidence="4 5">
    <name type="scientific">Coniosporium apollinis</name>
    <dbReference type="NCBI Taxonomy" id="61459"/>
    <lineage>
        <taxon>Eukaryota</taxon>
        <taxon>Fungi</taxon>
        <taxon>Dikarya</taxon>
        <taxon>Ascomycota</taxon>
        <taxon>Pezizomycotina</taxon>
        <taxon>Dothideomycetes</taxon>
        <taxon>Dothideomycetes incertae sedis</taxon>
        <taxon>Coniosporium</taxon>
    </lineage>
</organism>
<accession>A0ABQ9NWZ7</accession>
<comment type="caution">
    <text evidence="4">The sequence shown here is derived from an EMBL/GenBank/DDBJ whole genome shotgun (WGS) entry which is preliminary data.</text>
</comment>
<dbReference type="SUPFAM" id="SSF48371">
    <property type="entry name" value="ARM repeat"/>
    <property type="match status" value="1"/>
</dbReference>
<feature type="compositionally biased region" description="Low complexity" evidence="2">
    <location>
        <begin position="434"/>
        <end position="443"/>
    </location>
</feature>
<feature type="compositionally biased region" description="Acidic residues" evidence="2">
    <location>
        <begin position="666"/>
        <end position="678"/>
    </location>
</feature>
<feature type="compositionally biased region" description="Basic and acidic residues" evidence="2">
    <location>
        <begin position="656"/>
        <end position="665"/>
    </location>
</feature>
<dbReference type="EMBL" id="JAPDRL010000032">
    <property type="protein sequence ID" value="KAJ9665123.1"/>
    <property type="molecule type" value="Genomic_DNA"/>
</dbReference>
<dbReference type="Proteomes" id="UP001172684">
    <property type="component" value="Unassembled WGS sequence"/>
</dbReference>
<dbReference type="InterPro" id="IPR011009">
    <property type="entry name" value="Kinase-like_dom_sf"/>
</dbReference>
<name>A0ABQ9NWZ7_9PEZI</name>
<feature type="region of interest" description="Disordered" evidence="2">
    <location>
        <begin position="475"/>
        <end position="538"/>
    </location>
</feature>
<dbReference type="Gene3D" id="1.10.510.10">
    <property type="entry name" value="Transferase(Phosphotransferase) domain 1"/>
    <property type="match status" value="1"/>
</dbReference>
<feature type="compositionally biased region" description="Low complexity" evidence="2">
    <location>
        <begin position="566"/>
        <end position="577"/>
    </location>
</feature>
<sequence>MQKTIKFINDEAASVHGSIRTSSIFCSESGEWKLGGFDVLSSVKEDDAIIYSAGSLVPDSGRYAPPEVANGGWEVIKRHPLTAPDAYAFGILIFETFNGGFRGSDQVGLTQNIPPSMHQSYKRLVTATPKTRLSVGQFYDQGHRQKGFFETPLIQLTEGIENMGLKTESEKEEFLSQLEDVSEDFPEDFFKMKVLPELLKSVEFGGGGPKVFGIVMKISSKLSDEEYEASITPVIVRLFMMPDRAIRVYLLDNLPLMIDHLPQKIVNDKIFPQMVTGFTDVAPVVREQTVKAVLTVVNKLSDRTVNGELLRYLAKTANDEQPGIRTNTTICLGKIARNLGANTRTKVLTAAFARSLRDPFVHARNAALQALAATADIFTEDDCATKLLPAISPSLVDKEKIVRDQANKTLDIYITRIRKYSQTLPETALPPPTAANASTAATPRMGTPANDVPSGWAGWAISSFTNKLSAASGQMTTGANGAAQSEKRSQSLPPAAETARPTSSTNTASPIYRQTLTKPSTTTNPFAAPSSTPSVTSADDLAEAEDFGAAWGDEPAEEEPNPWADSTLSSKPSTTTTFVDDGEPDFAGWLSAQHSAKQGAGKKPLPKGLAKTAATTVAGRPAVSSRANTTGHVGPGAGAKKMAAAHVKGKVVAPVKKVETKKEDVKNDDDEGWGDAWE</sequence>
<keyword evidence="1" id="KW-0677">Repeat</keyword>
<dbReference type="InterPro" id="IPR051177">
    <property type="entry name" value="CIK-Related_Protein"/>
</dbReference>
<reference evidence="4" key="1">
    <citation type="submission" date="2022-10" db="EMBL/GenBank/DDBJ databases">
        <title>Culturing micro-colonial fungi from biological soil crusts in the Mojave desert and describing Neophaeococcomyces mojavensis, and introducing the new genera and species Taxawa tesnikishii.</title>
        <authorList>
            <person name="Kurbessoian T."/>
            <person name="Stajich J.E."/>
        </authorList>
    </citation>
    <scope>NUCLEOTIDE SEQUENCE</scope>
    <source>
        <strain evidence="4">TK_1</strain>
    </source>
</reference>
<dbReference type="InterPro" id="IPR011989">
    <property type="entry name" value="ARM-like"/>
</dbReference>
<dbReference type="Gene3D" id="1.25.10.10">
    <property type="entry name" value="Leucine-rich Repeat Variant"/>
    <property type="match status" value="1"/>
</dbReference>
<evidence type="ECO:0000256" key="1">
    <source>
        <dbReference type="ARBA" id="ARBA00022737"/>
    </source>
</evidence>
<gene>
    <name evidence="4" type="primary">CEX1</name>
    <name evidence="4" type="ORF">H2201_004783</name>
</gene>
<feature type="region of interest" description="Disordered" evidence="2">
    <location>
        <begin position="552"/>
        <end position="642"/>
    </location>
</feature>
<dbReference type="SUPFAM" id="SSF56112">
    <property type="entry name" value="Protein kinase-like (PK-like)"/>
    <property type="match status" value="1"/>
</dbReference>
<keyword evidence="5" id="KW-1185">Reference proteome</keyword>
<feature type="compositionally biased region" description="Low complexity" evidence="2">
    <location>
        <begin position="527"/>
        <end position="538"/>
    </location>
</feature>
<evidence type="ECO:0000313" key="5">
    <source>
        <dbReference type="Proteomes" id="UP001172684"/>
    </source>
</evidence>
<dbReference type="PANTHER" id="PTHR12984">
    <property type="entry name" value="SCY1-RELATED S/T PROTEIN KINASE-LIKE"/>
    <property type="match status" value="1"/>
</dbReference>
<feature type="compositionally biased region" description="Polar residues" evidence="2">
    <location>
        <begin position="500"/>
        <end position="525"/>
    </location>
</feature>
<dbReference type="InterPro" id="IPR016024">
    <property type="entry name" value="ARM-type_fold"/>
</dbReference>
<feature type="domain" description="Protein kinase" evidence="3">
    <location>
        <begin position="1"/>
        <end position="149"/>
    </location>
</feature>
<dbReference type="PROSITE" id="PS50011">
    <property type="entry name" value="PROTEIN_KINASE_DOM"/>
    <property type="match status" value="1"/>
</dbReference>
<feature type="region of interest" description="Disordered" evidence="2">
    <location>
        <begin position="656"/>
        <end position="678"/>
    </location>
</feature>
<dbReference type="InterPro" id="IPR055231">
    <property type="entry name" value="2AA_helical"/>
</dbReference>
<evidence type="ECO:0000259" key="3">
    <source>
        <dbReference type="PROSITE" id="PS50011"/>
    </source>
</evidence>
<protein>
    <submittedName>
        <fullName evidence="4">Nuclear aminoacylation-dependent tRNA export pathway component</fullName>
    </submittedName>
</protein>
<evidence type="ECO:0000313" key="4">
    <source>
        <dbReference type="EMBL" id="KAJ9665123.1"/>
    </source>
</evidence>
<feature type="region of interest" description="Disordered" evidence="2">
    <location>
        <begin position="424"/>
        <end position="451"/>
    </location>
</feature>
<evidence type="ECO:0000256" key="2">
    <source>
        <dbReference type="SAM" id="MobiDB-lite"/>
    </source>
</evidence>
<dbReference type="Pfam" id="PF22956">
    <property type="entry name" value="VPS15-like_hel"/>
    <property type="match status" value="1"/>
</dbReference>
<proteinExistence type="predicted"/>
<dbReference type="InterPro" id="IPR000719">
    <property type="entry name" value="Prot_kinase_dom"/>
</dbReference>
<dbReference type="PANTHER" id="PTHR12984:SF3">
    <property type="entry name" value="N-TERMINAL KINASE-LIKE PROTEIN"/>
    <property type="match status" value="1"/>
</dbReference>